<dbReference type="Pfam" id="PF01522">
    <property type="entry name" value="Polysacc_deac_1"/>
    <property type="match status" value="1"/>
</dbReference>
<reference evidence="2 3" key="1">
    <citation type="submission" date="2016-02" db="EMBL/GenBank/DDBJ databases">
        <title>Genome sequence of Halalkalicoccus paucihalophilus DSM 24557.</title>
        <authorList>
            <person name="Poehlein A."/>
            <person name="Daniel R."/>
        </authorList>
    </citation>
    <scope>NUCLEOTIDE SEQUENCE [LARGE SCALE GENOMIC DNA]</scope>
    <source>
        <strain evidence="2 3">DSM 24557</strain>
    </source>
</reference>
<name>A0A151AGF9_9EURY</name>
<organism evidence="2 3">
    <name type="scientific">Halalkalicoccus paucihalophilus</name>
    <dbReference type="NCBI Taxonomy" id="1008153"/>
    <lineage>
        <taxon>Archaea</taxon>
        <taxon>Methanobacteriati</taxon>
        <taxon>Methanobacteriota</taxon>
        <taxon>Stenosarchaea group</taxon>
        <taxon>Halobacteria</taxon>
        <taxon>Halobacteriales</taxon>
        <taxon>Halococcaceae</taxon>
        <taxon>Halalkalicoccus</taxon>
    </lineage>
</organism>
<dbReference type="PROSITE" id="PS51677">
    <property type="entry name" value="NODB"/>
    <property type="match status" value="1"/>
</dbReference>
<dbReference type="Proteomes" id="UP000075321">
    <property type="component" value="Unassembled WGS sequence"/>
</dbReference>
<dbReference type="InterPro" id="IPR002509">
    <property type="entry name" value="NODB_dom"/>
</dbReference>
<dbReference type="SUPFAM" id="SSF88713">
    <property type="entry name" value="Glycoside hydrolase/deacetylase"/>
    <property type="match status" value="1"/>
</dbReference>
<dbReference type="InterPro" id="IPR022560">
    <property type="entry name" value="DUF3473"/>
</dbReference>
<dbReference type="EMBL" id="LTAZ01000004">
    <property type="protein sequence ID" value="KYH26749.1"/>
    <property type="molecule type" value="Genomic_DNA"/>
</dbReference>
<comment type="caution">
    <text evidence="2">The sequence shown here is derived from an EMBL/GenBank/DDBJ whole genome shotgun (WGS) entry which is preliminary data.</text>
</comment>
<dbReference type="PANTHER" id="PTHR47561">
    <property type="entry name" value="POLYSACCHARIDE DEACETYLASE FAMILY PROTEIN (AFU_ORTHOLOGUE AFUA_6G05030)"/>
    <property type="match status" value="1"/>
</dbReference>
<keyword evidence="3" id="KW-1185">Reference proteome</keyword>
<dbReference type="InterPro" id="IPR045235">
    <property type="entry name" value="PuuE_HpPgdA-like"/>
</dbReference>
<evidence type="ECO:0000313" key="3">
    <source>
        <dbReference type="Proteomes" id="UP000075321"/>
    </source>
</evidence>
<accession>A0A151AGF9</accession>
<dbReference type="PATRIC" id="fig|1008153.3.peg.1884"/>
<proteinExistence type="predicted"/>
<sequence>MVIIKYGSGGSFTHMSRSTRDALAGGFANVISFDLEHWYTATLLRDEVDDPIDRIETSVEIVLDVLDEHETAATFFVVGDVAREYPELIERVADAGHEIASHGQTHTPLFELTPEAFTEELDASADAIETAIGRRPTGFRAPNFSVTPRTRWAFDALLETGYRYDSSVFPVKTPMYGVNGAPVSPYWVDRRRPFIDASPSDTDDLFELPLAVFHPRVRIPTAGGFYGRILPRWLLSRGISNLNRRGIPATIYFHPWEFNPEVRVDGVPAHKRFISFHGLDRAREKLGELLAAHEFTTCKRVMELYDH</sequence>
<dbReference type="Gene3D" id="3.20.20.370">
    <property type="entry name" value="Glycoside hydrolase/deacetylase"/>
    <property type="match status" value="1"/>
</dbReference>
<dbReference type="AlphaFoldDB" id="A0A151AGF9"/>
<gene>
    <name evidence="2" type="ORF">HAPAU_18550</name>
</gene>
<dbReference type="Pfam" id="PF11959">
    <property type="entry name" value="DUF3473"/>
    <property type="match status" value="1"/>
</dbReference>
<dbReference type="GO" id="GO:0005975">
    <property type="term" value="P:carbohydrate metabolic process"/>
    <property type="evidence" value="ECO:0007669"/>
    <property type="project" value="InterPro"/>
</dbReference>
<protein>
    <submittedName>
        <fullName evidence="2">Polysaccharide deacetylase</fullName>
    </submittedName>
</protein>
<evidence type="ECO:0000259" key="1">
    <source>
        <dbReference type="PROSITE" id="PS51677"/>
    </source>
</evidence>
<dbReference type="GO" id="GO:0016810">
    <property type="term" value="F:hydrolase activity, acting on carbon-nitrogen (but not peptide) bonds"/>
    <property type="evidence" value="ECO:0007669"/>
    <property type="project" value="InterPro"/>
</dbReference>
<dbReference type="PANTHER" id="PTHR47561:SF1">
    <property type="entry name" value="POLYSACCHARIDE DEACETYLASE FAMILY PROTEIN (AFU_ORTHOLOGUE AFUA_6G05030)"/>
    <property type="match status" value="1"/>
</dbReference>
<dbReference type="InterPro" id="IPR011330">
    <property type="entry name" value="Glyco_hydro/deAcase_b/a-brl"/>
</dbReference>
<evidence type="ECO:0000313" key="2">
    <source>
        <dbReference type="EMBL" id="KYH26749.1"/>
    </source>
</evidence>
<dbReference type="CDD" id="cd10941">
    <property type="entry name" value="CE4_PuuE_HpPgdA_like_2"/>
    <property type="match status" value="1"/>
</dbReference>
<feature type="domain" description="NodB homology" evidence="1">
    <location>
        <begin position="40"/>
        <end position="307"/>
    </location>
</feature>